<dbReference type="Pfam" id="PF12684">
    <property type="entry name" value="DUF3799"/>
    <property type="match status" value="1"/>
</dbReference>
<sequence length="266" mass="30744">MEATLLKLTDENYFSPEANRQYMEVSQFKGFLPQYGGCEARQMAILNGTYQQEDSTPLLVGSYVHSHFEGTLDRFKQEHPEIFTKAGALKSQYQQANEMINCLETDESFKQVYTGDKEKIFTFDLFGVPWKIKVDCLNLKDGYFVDLKTTRDFQKVWDEELHRKVSFAEAWGYLVQIAIYKKGIEIVTNIKDIDGFIAAVTKQSPPDKAILYFTPEDYERGFQKVKENIQHVLDVKNGKVAPQRCGHCAYCRAIKKLDRAIHYSEL</sequence>
<dbReference type="InterPro" id="IPR011604">
    <property type="entry name" value="PDDEXK-like_dom_sf"/>
</dbReference>
<feature type="domain" description="Putative exodeoxyribonuclease 8 PDDEXK-like" evidence="2">
    <location>
        <begin position="25"/>
        <end position="253"/>
    </location>
</feature>
<dbReference type="Gene3D" id="3.90.320.10">
    <property type="match status" value="1"/>
</dbReference>
<evidence type="ECO:0000313" key="4">
    <source>
        <dbReference type="Proteomes" id="UP001564657"/>
    </source>
</evidence>
<evidence type="ECO:0000259" key="2">
    <source>
        <dbReference type="Pfam" id="PF12684"/>
    </source>
</evidence>
<dbReference type="InterPro" id="IPR024432">
    <property type="entry name" value="Put_RecE_PDDEXK-like_dom"/>
</dbReference>
<keyword evidence="4" id="KW-1185">Reference proteome</keyword>
<name>A0ABV4BIM4_9CLOT</name>
<dbReference type="EMBL" id="JBGEWD010000001">
    <property type="protein sequence ID" value="MEY7998637.1"/>
    <property type="molecule type" value="Genomic_DNA"/>
</dbReference>
<protein>
    <submittedName>
        <fullName evidence="3">PD-(D/E)XK nuclease-like domain-containing protein</fullName>
    </submittedName>
</protein>
<gene>
    <name evidence="3" type="ORF">AB8U03_00225</name>
</gene>
<evidence type="ECO:0000313" key="3">
    <source>
        <dbReference type="EMBL" id="MEY7998637.1"/>
    </source>
</evidence>
<proteinExistence type="predicted"/>
<comment type="caution">
    <text evidence="3">The sequence shown here is derived from an EMBL/GenBank/DDBJ whole genome shotgun (WGS) entry which is preliminary data.</text>
</comment>
<organism evidence="3 4">
    <name type="scientific">Clostridium moutaii</name>
    <dbReference type="NCBI Taxonomy" id="3240932"/>
    <lineage>
        <taxon>Bacteria</taxon>
        <taxon>Bacillati</taxon>
        <taxon>Bacillota</taxon>
        <taxon>Clostridia</taxon>
        <taxon>Eubacteriales</taxon>
        <taxon>Clostridiaceae</taxon>
        <taxon>Clostridium</taxon>
    </lineage>
</organism>
<keyword evidence="1" id="KW-0378">Hydrolase</keyword>
<reference evidence="3 4" key="1">
    <citation type="submission" date="2024-08" db="EMBL/GenBank/DDBJ databases">
        <title>Clostridium lapicellarii sp. nov., and Clostridium renhuaiense sp. nov., two species isolated from the mud in a fermentation cellar used for producing sauce-flavour Chinese liquors.</title>
        <authorList>
            <person name="Yang F."/>
            <person name="Wang H."/>
            <person name="Chen L.Q."/>
            <person name="Zhou N."/>
            <person name="Lu J.J."/>
            <person name="Pu X.X."/>
            <person name="Wan B."/>
            <person name="Wang L."/>
            <person name="Liu S.J."/>
        </authorList>
    </citation>
    <scope>NUCLEOTIDE SEQUENCE [LARGE SCALE GENOMIC DNA]</scope>
    <source>
        <strain evidence="3 4">MT-5</strain>
    </source>
</reference>
<accession>A0ABV4BIM4</accession>
<dbReference type="Proteomes" id="UP001564657">
    <property type="component" value="Unassembled WGS sequence"/>
</dbReference>
<evidence type="ECO:0000256" key="1">
    <source>
        <dbReference type="ARBA" id="ARBA00022801"/>
    </source>
</evidence>
<dbReference type="RefSeq" id="WP_369702535.1">
    <property type="nucleotide sequence ID" value="NZ_JBGEWD010000001.1"/>
</dbReference>